<evidence type="ECO:0000256" key="1">
    <source>
        <dbReference type="ARBA" id="ARBA00005239"/>
    </source>
</evidence>
<sequence length="216" mass="25281">MEKDRRIELVQHRKRKKKVLRPLEKGVKETFYGYDEEDTSIGSDISLSLSAGTISDEELCEELSRSEIEKNYQKLMKEHMELQRLHALLTAKSGTYHDPQRELKLRVDLETNLFESQREIERLAADLTDTQKKLTILENGRSETLRDNHRLNKKVKLLEENCCHLREKLEESKEMVETLEFQVMEYETDALWGPLAQSDYYSAVTQSFPQQTAVSV</sequence>
<dbReference type="PANTHER" id="PTHR18935:SF8">
    <property type="entry name" value="GOLGIN SUBFAMILY A MEMBER 4-LIKE ISOFORM X1"/>
    <property type="match status" value="1"/>
</dbReference>
<dbReference type="InterPro" id="IPR024836">
    <property type="entry name" value="JAKMIP"/>
</dbReference>
<dbReference type="PANTHER" id="PTHR18935">
    <property type="entry name" value="GOLGIN SUBFAMILY A MEMBER 4-LIKE ISOFORM X1"/>
    <property type="match status" value="1"/>
</dbReference>
<dbReference type="EnsemblMetazoa" id="G35412.2">
    <property type="protein sequence ID" value="G35412.2:cds"/>
    <property type="gene ID" value="G35412"/>
</dbReference>
<evidence type="ECO:0000256" key="2">
    <source>
        <dbReference type="ARBA" id="ARBA00023054"/>
    </source>
</evidence>
<keyword evidence="2 3" id="KW-0175">Coiled coil</keyword>
<feature type="domain" description="Janus kinase and microtubule-interacting protein C-terminal" evidence="4">
    <location>
        <begin position="6"/>
        <end position="187"/>
    </location>
</feature>
<dbReference type="GO" id="GO:0019900">
    <property type="term" value="F:kinase binding"/>
    <property type="evidence" value="ECO:0007669"/>
    <property type="project" value="InterPro"/>
</dbReference>
<comment type="similarity">
    <text evidence="1">Belongs to the JAKMIP family.</text>
</comment>
<dbReference type="AlphaFoldDB" id="A0A8W8N0G1"/>
<dbReference type="GO" id="GO:0008017">
    <property type="term" value="F:microtubule binding"/>
    <property type="evidence" value="ECO:0007669"/>
    <property type="project" value="InterPro"/>
</dbReference>
<evidence type="ECO:0000256" key="3">
    <source>
        <dbReference type="SAM" id="Coils"/>
    </source>
</evidence>
<proteinExistence type="inferred from homology"/>
<organism evidence="5 6">
    <name type="scientific">Magallana gigas</name>
    <name type="common">Pacific oyster</name>
    <name type="synonym">Crassostrea gigas</name>
    <dbReference type="NCBI Taxonomy" id="29159"/>
    <lineage>
        <taxon>Eukaryota</taxon>
        <taxon>Metazoa</taxon>
        <taxon>Spiralia</taxon>
        <taxon>Lophotrochozoa</taxon>
        <taxon>Mollusca</taxon>
        <taxon>Bivalvia</taxon>
        <taxon>Autobranchia</taxon>
        <taxon>Pteriomorphia</taxon>
        <taxon>Ostreida</taxon>
        <taxon>Ostreoidea</taxon>
        <taxon>Ostreidae</taxon>
        <taxon>Magallana</taxon>
    </lineage>
</organism>
<name>A0A8W8N0G1_MAGGI</name>
<keyword evidence="6" id="KW-1185">Reference proteome</keyword>
<protein>
    <recommendedName>
        <fullName evidence="4">Janus kinase and microtubule-interacting protein C-terminal domain-containing protein</fullName>
    </recommendedName>
</protein>
<dbReference type="InterPro" id="IPR031994">
    <property type="entry name" value="JAKMIP_C"/>
</dbReference>
<evidence type="ECO:0000259" key="4">
    <source>
        <dbReference type="Pfam" id="PF16034"/>
    </source>
</evidence>
<dbReference type="Proteomes" id="UP000005408">
    <property type="component" value="Unassembled WGS sequence"/>
</dbReference>
<dbReference type="Pfam" id="PF16034">
    <property type="entry name" value="JAKMIP_CC3"/>
    <property type="match status" value="1"/>
</dbReference>
<feature type="coiled-coil region" evidence="3">
    <location>
        <begin position="65"/>
        <end position="189"/>
    </location>
</feature>
<evidence type="ECO:0000313" key="5">
    <source>
        <dbReference type="EnsemblMetazoa" id="G35412.2:cds"/>
    </source>
</evidence>
<accession>A0A8W8N0G1</accession>
<reference evidence="5" key="1">
    <citation type="submission" date="2022-08" db="UniProtKB">
        <authorList>
            <consortium name="EnsemblMetazoa"/>
        </authorList>
    </citation>
    <scope>IDENTIFICATION</scope>
    <source>
        <strain evidence="5">05x7-T-G4-1.051#20</strain>
    </source>
</reference>
<evidence type="ECO:0000313" key="6">
    <source>
        <dbReference type="Proteomes" id="UP000005408"/>
    </source>
</evidence>